<dbReference type="PANTHER" id="PTHR12703:SF4">
    <property type="entry name" value="TRANSMEMBRANE PROTEIN 33"/>
    <property type="match status" value="1"/>
</dbReference>
<dbReference type="OrthoDB" id="5581259at2759"/>
<evidence type="ECO:0000313" key="7">
    <source>
        <dbReference type="EMBL" id="CAG9854172.1"/>
    </source>
</evidence>
<organism evidence="7 8">
    <name type="scientific">Phyllotreta striolata</name>
    <name type="common">Striped flea beetle</name>
    <name type="synonym">Crioceris striolata</name>
    <dbReference type="NCBI Taxonomy" id="444603"/>
    <lineage>
        <taxon>Eukaryota</taxon>
        <taxon>Metazoa</taxon>
        <taxon>Ecdysozoa</taxon>
        <taxon>Arthropoda</taxon>
        <taxon>Hexapoda</taxon>
        <taxon>Insecta</taxon>
        <taxon>Pterygota</taxon>
        <taxon>Neoptera</taxon>
        <taxon>Endopterygota</taxon>
        <taxon>Coleoptera</taxon>
        <taxon>Polyphaga</taxon>
        <taxon>Cucujiformia</taxon>
        <taxon>Chrysomeloidea</taxon>
        <taxon>Chrysomelidae</taxon>
        <taxon>Galerucinae</taxon>
        <taxon>Alticini</taxon>
        <taxon>Phyllotreta</taxon>
    </lineage>
</organism>
<dbReference type="EMBL" id="OU900094">
    <property type="protein sequence ID" value="CAG9854172.1"/>
    <property type="molecule type" value="Genomic_DNA"/>
</dbReference>
<evidence type="ECO:0000256" key="5">
    <source>
        <dbReference type="ARBA" id="ARBA00023136"/>
    </source>
</evidence>
<evidence type="ECO:0000256" key="4">
    <source>
        <dbReference type="ARBA" id="ARBA00022989"/>
    </source>
</evidence>
<feature type="transmembrane region" description="Helical" evidence="6">
    <location>
        <begin position="98"/>
        <end position="124"/>
    </location>
</feature>
<feature type="transmembrane region" description="Helical" evidence="6">
    <location>
        <begin position="170"/>
        <end position="194"/>
    </location>
</feature>
<keyword evidence="5 6" id="KW-0472">Membrane</keyword>
<comment type="similarity">
    <text evidence="2">Belongs to the PER33/POM33 family.</text>
</comment>
<keyword evidence="3 6" id="KW-0812">Transmembrane</keyword>
<dbReference type="AlphaFoldDB" id="A0A9N9TI00"/>
<accession>A0A9N9TI00</accession>
<dbReference type="Proteomes" id="UP001153712">
    <property type="component" value="Chromosome 1"/>
</dbReference>
<sequence>MTEPTTNPGLQRRLNFNALKHHVLSNRVDCVLWLTRVFAILFSLFYLIPIFGNSYNYYYKVLIANAAISALRLHQRLGTVQLNREFFMRLLTEDSCHYLFYSLIFLYVAPATVVLIPIFLFSVLHAASYSLTLLDTLGQNSLWGARLGISVVEFQSLYILKSAAFVEIFLMPYTVILVMMGKASLLTPFIYYQFLFQRYTSRRNPYSRLMFRELRVVFENTANKANMPGIVSKLLLFVVNFTLKLAPQPYQMPYGQQQQQDQPPQ</sequence>
<keyword evidence="4 6" id="KW-1133">Transmembrane helix</keyword>
<evidence type="ECO:0000256" key="3">
    <source>
        <dbReference type="ARBA" id="ARBA00022692"/>
    </source>
</evidence>
<evidence type="ECO:0000256" key="6">
    <source>
        <dbReference type="SAM" id="Phobius"/>
    </source>
</evidence>
<dbReference type="InterPro" id="IPR005344">
    <property type="entry name" value="TMEM33/Pom33"/>
</dbReference>
<dbReference type="PANTHER" id="PTHR12703">
    <property type="entry name" value="TRANSMEMBRANE PROTEIN 33"/>
    <property type="match status" value="1"/>
</dbReference>
<gene>
    <name evidence="7" type="ORF">PHYEVI_LOCUS636</name>
</gene>
<dbReference type="GO" id="GO:0005783">
    <property type="term" value="C:endoplasmic reticulum"/>
    <property type="evidence" value="ECO:0007669"/>
    <property type="project" value="TreeGrafter"/>
</dbReference>
<evidence type="ECO:0000256" key="2">
    <source>
        <dbReference type="ARBA" id="ARBA00007322"/>
    </source>
</evidence>
<evidence type="ECO:0000313" key="8">
    <source>
        <dbReference type="Proteomes" id="UP001153712"/>
    </source>
</evidence>
<dbReference type="Pfam" id="PF03661">
    <property type="entry name" value="TMEM33_Pom33"/>
    <property type="match status" value="1"/>
</dbReference>
<feature type="transmembrane region" description="Helical" evidence="6">
    <location>
        <begin position="30"/>
        <end position="51"/>
    </location>
</feature>
<dbReference type="InterPro" id="IPR051645">
    <property type="entry name" value="PER33/POM33_regulator"/>
</dbReference>
<dbReference type="GO" id="GO:0016020">
    <property type="term" value="C:membrane"/>
    <property type="evidence" value="ECO:0007669"/>
    <property type="project" value="UniProtKB-SubCell"/>
</dbReference>
<protein>
    <submittedName>
        <fullName evidence="7">Uncharacterized protein</fullName>
    </submittedName>
</protein>
<keyword evidence="8" id="KW-1185">Reference proteome</keyword>
<proteinExistence type="inferred from homology"/>
<name>A0A9N9TI00_PHYSR</name>
<dbReference type="GO" id="GO:0061024">
    <property type="term" value="P:membrane organization"/>
    <property type="evidence" value="ECO:0007669"/>
    <property type="project" value="TreeGrafter"/>
</dbReference>
<comment type="subcellular location">
    <subcellularLocation>
        <location evidence="1">Membrane</location>
        <topology evidence="1">Multi-pass membrane protein</topology>
    </subcellularLocation>
</comment>
<dbReference type="GO" id="GO:0071786">
    <property type="term" value="P:endoplasmic reticulum tubular network organization"/>
    <property type="evidence" value="ECO:0007669"/>
    <property type="project" value="TreeGrafter"/>
</dbReference>
<reference evidence="7" key="1">
    <citation type="submission" date="2022-01" db="EMBL/GenBank/DDBJ databases">
        <authorList>
            <person name="King R."/>
        </authorList>
    </citation>
    <scope>NUCLEOTIDE SEQUENCE</scope>
</reference>
<evidence type="ECO:0000256" key="1">
    <source>
        <dbReference type="ARBA" id="ARBA00004141"/>
    </source>
</evidence>